<dbReference type="Pfam" id="PF01558">
    <property type="entry name" value="POR"/>
    <property type="match status" value="1"/>
</dbReference>
<evidence type="ECO:0000313" key="3">
    <source>
        <dbReference type="EMBL" id="HGZ60491.1"/>
    </source>
</evidence>
<dbReference type="AlphaFoldDB" id="A0A7J3SLI9"/>
<sequence>MGNRINILISSVGGQGGLSLSRMIAVASGISGYSVATGETLGMAQRFGSVKSFVRIGLGEKVYSPVFSLREADYLLCLELIECTRNLGYLRENGRTIASLEVKPPISMSLEASKSKPNYSQYIEALKSFASNEIIFIDPDEVRRAAGTIKAVNAAILGAFVSISNLFEDKVILESMREVLGSEKAIESSRKAYELGKSLAKKEQSLA</sequence>
<proteinExistence type="predicted"/>
<dbReference type="InterPro" id="IPR002869">
    <property type="entry name" value="Pyrv_flavodox_OxRed_cen"/>
</dbReference>
<comment type="caution">
    <text evidence="3">The sequence shown here is derived from an EMBL/GenBank/DDBJ whole genome shotgun (WGS) entry which is preliminary data.</text>
</comment>
<evidence type="ECO:0000259" key="2">
    <source>
        <dbReference type="Pfam" id="PF01558"/>
    </source>
</evidence>
<reference evidence="3" key="1">
    <citation type="journal article" date="2020" name="mSystems">
        <title>Genome- and Community-Level Interaction Insights into Carbon Utilization and Element Cycling Functions of Hydrothermarchaeota in Hydrothermal Sediment.</title>
        <authorList>
            <person name="Zhou Z."/>
            <person name="Liu Y."/>
            <person name="Xu W."/>
            <person name="Pan J."/>
            <person name="Luo Z.H."/>
            <person name="Li M."/>
        </authorList>
    </citation>
    <scope>NUCLEOTIDE SEQUENCE [LARGE SCALE GENOMIC DNA]</scope>
    <source>
        <strain evidence="3">SpSt-885</strain>
    </source>
</reference>
<keyword evidence="1" id="KW-0560">Oxidoreductase</keyword>
<dbReference type="Gene3D" id="3.40.920.10">
    <property type="entry name" value="Pyruvate-ferredoxin oxidoreductase, PFOR, domain III"/>
    <property type="match status" value="1"/>
</dbReference>
<evidence type="ECO:0000256" key="1">
    <source>
        <dbReference type="ARBA" id="ARBA00023002"/>
    </source>
</evidence>
<dbReference type="GO" id="GO:0016903">
    <property type="term" value="F:oxidoreductase activity, acting on the aldehyde or oxo group of donors"/>
    <property type="evidence" value="ECO:0007669"/>
    <property type="project" value="InterPro"/>
</dbReference>
<dbReference type="PANTHER" id="PTHR43854:SF1">
    <property type="entry name" value="INDOLEPYRUVATE OXIDOREDUCTASE SUBUNIT IORB"/>
    <property type="match status" value="1"/>
</dbReference>
<accession>A0A7J3SLI9</accession>
<dbReference type="SUPFAM" id="SSF53323">
    <property type="entry name" value="Pyruvate-ferredoxin oxidoreductase, PFOR, domain III"/>
    <property type="match status" value="1"/>
</dbReference>
<dbReference type="EMBL" id="DTLS01000136">
    <property type="protein sequence ID" value="HGZ60491.1"/>
    <property type="molecule type" value="Genomic_DNA"/>
</dbReference>
<dbReference type="InterPro" id="IPR052198">
    <property type="entry name" value="IorB_Oxidoreductase"/>
</dbReference>
<dbReference type="PANTHER" id="PTHR43854">
    <property type="entry name" value="INDOLEPYRUVATE OXIDOREDUCTASE SUBUNIT IORB"/>
    <property type="match status" value="1"/>
</dbReference>
<protein>
    <submittedName>
        <fullName evidence="3">Indolepyruvate oxidoreductase</fullName>
    </submittedName>
</protein>
<dbReference type="InterPro" id="IPR019752">
    <property type="entry name" value="Pyrv/ketoisovalerate_OxRed_cat"/>
</dbReference>
<organism evidence="3">
    <name type="scientific">Fervidicoccus fontis</name>
    <dbReference type="NCBI Taxonomy" id="683846"/>
    <lineage>
        <taxon>Archaea</taxon>
        <taxon>Thermoproteota</taxon>
        <taxon>Thermoprotei</taxon>
        <taxon>Fervidicoccales</taxon>
        <taxon>Fervidicoccaceae</taxon>
        <taxon>Fervidicoccus</taxon>
    </lineage>
</organism>
<keyword evidence="3" id="KW-0670">Pyruvate</keyword>
<feature type="domain" description="Pyruvate/ketoisovalerate oxidoreductase catalytic" evidence="2">
    <location>
        <begin position="13"/>
        <end position="196"/>
    </location>
</feature>
<name>A0A7J3SLI9_9CREN</name>
<gene>
    <name evidence="3" type="ORF">ENW83_04720</name>
</gene>